<protein>
    <recommendedName>
        <fullName evidence="2">mRNA capping enzyme adenylation domain-containing protein</fullName>
    </recommendedName>
</protein>
<name>A0A6C0BRF2_9ZZZZ</name>
<dbReference type="Gene3D" id="3.30.470.30">
    <property type="entry name" value="DNA ligase/mRNA capping enzyme"/>
    <property type="match status" value="1"/>
</dbReference>
<evidence type="ECO:0000313" key="1">
    <source>
        <dbReference type="EMBL" id="QHS94776.1"/>
    </source>
</evidence>
<evidence type="ECO:0008006" key="2">
    <source>
        <dbReference type="Google" id="ProtNLM"/>
    </source>
</evidence>
<organism evidence="1">
    <name type="scientific">viral metagenome</name>
    <dbReference type="NCBI Taxonomy" id="1070528"/>
    <lineage>
        <taxon>unclassified sequences</taxon>
        <taxon>metagenomes</taxon>
        <taxon>organismal metagenomes</taxon>
    </lineage>
</organism>
<dbReference type="EMBL" id="MN739233">
    <property type="protein sequence ID" value="QHS94776.1"/>
    <property type="molecule type" value="Genomic_DNA"/>
</dbReference>
<dbReference type="AlphaFoldDB" id="A0A6C0BRF2"/>
<sequence length="316" mass="38265">MLIDENEKQNLKKRFPDIELCYEQINHNKVFKYDYCLIIPQGKKCFLWFTYLNDKNVCLLIEKGRNNEISYISIETCQYLPELSLGTILYGSLIHYNKNKFFCCEDIIYYKGYNIYDHNFKRKLTTLQIIFEQELNQNVYTKNEVVVTLPIISNNKETIMEEIKYLPYQVYHIQYRFNRNNHVINTLYNNNNSKSPRLIFAVKPKVKSDIYELYCYSNSRNEFYDIAFISDYKTSVYMNNIFRNIKENQNLDYLEESDDDEDFQNINEDKYVDMNKVANIICEYNYRFKKWVPIKMTKDRKIATRRDIHQALIQKS</sequence>
<reference evidence="1" key="1">
    <citation type="journal article" date="2020" name="Nature">
        <title>Giant virus diversity and host interactions through global metagenomics.</title>
        <authorList>
            <person name="Schulz F."/>
            <person name="Roux S."/>
            <person name="Paez-Espino D."/>
            <person name="Jungbluth S."/>
            <person name="Walsh D.A."/>
            <person name="Denef V.J."/>
            <person name="McMahon K.D."/>
            <person name="Konstantinidis K.T."/>
            <person name="Eloe-Fadrosh E.A."/>
            <person name="Kyrpides N.C."/>
            <person name="Woyke T."/>
        </authorList>
    </citation>
    <scope>NUCLEOTIDE SEQUENCE</scope>
    <source>
        <strain evidence="1">GVMAG-M-3300018428-16</strain>
    </source>
</reference>
<accession>A0A6C0BRF2</accession>
<proteinExistence type="predicted"/>